<feature type="compositionally biased region" description="Acidic residues" evidence="1">
    <location>
        <begin position="20"/>
        <end position="32"/>
    </location>
</feature>
<organism evidence="3 4">
    <name type="scientific">Heterobasidion irregulare (strain TC 32-1)</name>
    <dbReference type="NCBI Taxonomy" id="747525"/>
    <lineage>
        <taxon>Eukaryota</taxon>
        <taxon>Fungi</taxon>
        <taxon>Dikarya</taxon>
        <taxon>Basidiomycota</taxon>
        <taxon>Agaricomycotina</taxon>
        <taxon>Agaricomycetes</taxon>
        <taxon>Russulales</taxon>
        <taxon>Bondarzewiaceae</taxon>
        <taxon>Heterobasidion</taxon>
        <taxon>Heterobasidion annosum species complex</taxon>
    </lineage>
</organism>
<dbReference type="InParanoid" id="W4KBL2"/>
<protein>
    <recommendedName>
        <fullName evidence="5">Ubiquitin 3 binding protein But2 C-terminal domain-containing protein</fullName>
    </recommendedName>
</protein>
<evidence type="ECO:0000313" key="3">
    <source>
        <dbReference type="EMBL" id="ETW83119.1"/>
    </source>
</evidence>
<evidence type="ECO:0000313" key="4">
    <source>
        <dbReference type="Proteomes" id="UP000030671"/>
    </source>
</evidence>
<proteinExistence type="predicted"/>
<sequence>MASNADYIPLRRHLSLDDQEYDGLDEGSDADTEGTPSKRPRLIRTQTQRLPSAISLTTLFSFVAFIISLLSSLLVVYQLLFTSRALVPSVQRVYDIDVNTLRRPSLYMGLERVPLTDASASHHDDGSHNSSKQQEPAALPVGPGRATAISHVNLLNPFVPYPRDGWVLVTTYDIAVMQFAHTPVEQSSCAFELSLPPRRALIQSARLLTLENPAASGGILMLDIYTLDATDIDLAQVNISWASRPPRRAFVGRIEARFGENATTPQFDCGGGSDSLTVELACVGDGCRVEYREEEGDPIIGLTLISA</sequence>
<dbReference type="GeneID" id="20672149"/>
<evidence type="ECO:0000256" key="1">
    <source>
        <dbReference type="SAM" id="MobiDB-lite"/>
    </source>
</evidence>
<accession>W4KBL2</accession>
<keyword evidence="2" id="KW-1133">Transmembrane helix</keyword>
<evidence type="ECO:0000256" key="2">
    <source>
        <dbReference type="SAM" id="Phobius"/>
    </source>
</evidence>
<keyword evidence="2" id="KW-0472">Membrane</keyword>
<keyword evidence="4" id="KW-1185">Reference proteome</keyword>
<keyword evidence="2" id="KW-0812">Transmembrane</keyword>
<dbReference type="RefSeq" id="XP_009545403.1">
    <property type="nucleotide sequence ID" value="XM_009547108.1"/>
</dbReference>
<feature type="region of interest" description="Disordered" evidence="1">
    <location>
        <begin position="20"/>
        <end position="44"/>
    </location>
</feature>
<dbReference type="Proteomes" id="UP000030671">
    <property type="component" value="Unassembled WGS sequence"/>
</dbReference>
<dbReference type="HOGENOM" id="CLU_906309_0_0_1"/>
<reference evidence="3 4" key="1">
    <citation type="journal article" date="2012" name="New Phytol.">
        <title>Insight into trade-off between wood decay and parasitism from the genome of a fungal forest pathogen.</title>
        <authorList>
            <person name="Olson A."/>
            <person name="Aerts A."/>
            <person name="Asiegbu F."/>
            <person name="Belbahri L."/>
            <person name="Bouzid O."/>
            <person name="Broberg A."/>
            <person name="Canback B."/>
            <person name="Coutinho P.M."/>
            <person name="Cullen D."/>
            <person name="Dalman K."/>
            <person name="Deflorio G."/>
            <person name="van Diepen L.T."/>
            <person name="Dunand C."/>
            <person name="Duplessis S."/>
            <person name="Durling M."/>
            <person name="Gonthier P."/>
            <person name="Grimwood J."/>
            <person name="Fossdal C.G."/>
            <person name="Hansson D."/>
            <person name="Henrissat B."/>
            <person name="Hietala A."/>
            <person name="Himmelstrand K."/>
            <person name="Hoffmeister D."/>
            <person name="Hogberg N."/>
            <person name="James T.Y."/>
            <person name="Karlsson M."/>
            <person name="Kohler A."/>
            <person name="Kues U."/>
            <person name="Lee Y.H."/>
            <person name="Lin Y.C."/>
            <person name="Lind M."/>
            <person name="Lindquist E."/>
            <person name="Lombard V."/>
            <person name="Lucas S."/>
            <person name="Lunden K."/>
            <person name="Morin E."/>
            <person name="Murat C."/>
            <person name="Park J."/>
            <person name="Raffaello T."/>
            <person name="Rouze P."/>
            <person name="Salamov A."/>
            <person name="Schmutz J."/>
            <person name="Solheim H."/>
            <person name="Stahlberg J."/>
            <person name="Velez H."/>
            <person name="de Vries R.P."/>
            <person name="Wiebenga A."/>
            <person name="Woodward S."/>
            <person name="Yakovlev I."/>
            <person name="Garbelotto M."/>
            <person name="Martin F."/>
            <person name="Grigoriev I.V."/>
            <person name="Stenlid J."/>
        </authorList>
    </citation>
    <scope>NUCLEOTIDE SEQUENCE [LARGE SCALE GENOMIC DNA]</scope>
    <source>
        <strain evidence="3 4">TC 32-1</strain>
    </source>
</reference>
<dbReference type="AlphaFoldDB" id="W4KBL2"/>
<evidence type="ECO:0008006" key="5">
    <source>
        <dbReference type="Google" id="ProtNLM"/>
    </source>
</evidence>
<name>W4KBL2_HETIT</name>
<dbReference type="EMBL" id="KI925457">
    <property type="protein sequence ID" value="ETW83119.1"/>
    <property type="molecule type" value="Genomic_DNA"/>
</dbReference>
<feature type="region of interest" description="Disordered" evidence="1">
    <location>
        <begin position="118"/>
        <end position="140"/>
    </location>
</feature>
<gene>
    <name evidence="3" type="ORF">HETIRDRAFT_383197</name>
</gene>
<dbReference type="KEGG" id="hir:HETIRDRAFT_383197"/>
<dbReference type="OrthoDB" id="3350619at2759"/>
<feature type="transmembrane region" description="Helical" evidence="2">
    <location>
        <begin position="53"/>
        <end position="80"/>
    </location>
</feature>